<evidence type="ECO:0000313" key="3">
    <source>
        <dbReference type="Proteomes" id="UP000887013"/>
    </source>
</evidence>
<evidence type="ECO:0000256" key="1">
    <source>
        <dbReference type="SAM" id="MobiDB-lite"/>
    </source>
</evidence>
<dbReference type="Proteomes" id="UP000887013">
    <property type="component" value="Unassembled WGS sequence"/>
</dbReference>
<protein>
    <submittedName>
        <fullName evidence="2">Uncharacterized protein</fullName>
    </submittedName>
</protein>
<accession>A0A8X6QWK2</accession>
<reference evidence="2" key="1">
    <citation type="submission" date="2020-08" db="EMBL/GenBank/DDBJ databases">
        <title>Multicomponent nature underlies the extraordinary mechanical properties of spider dragline silk.</title>
        <authorList>
            <person name="Kono N."/>
            <person name="Nakamura H."/>
            <person name="Mori M."/>
            <person name="Yoshida Y."/>
            <person name="Ohtoshi R."/>
            <person name="Malay A.D."/>
            <person name="Moran D.A.P."/>
            <person name="Tomita M."/>
            <person name="Numata K."/>
            <person name="Arakawa K."/>
        </authorList>
    </citation>
    <scope>NUCLEOTIDE SEQUENCE</scope>
</reference>
<proteinExistence type="predicted"/>
<evidence type="ECO:0000313" key="2">
    <source>
        <dbReference type="EMBL" id="GFU50361.1"/>
    </source>
</evidence>
<sequence>MRKENGNSAKMLPMRRRTFNQLLTVPSQLCEPPTQAQKTKNNWRKRAVTSTPLQQPAQPPTLPVTEENFPQLTSRPWRTSTYKPIQNPIEMLKDPDVQELYNVQEKFVNIANNSR</sequence>
<feature type="region of interest" description="Disordered" evidence="1">
    <location>
        <begin position="32"/>
        <end position="68"/>
    </location>
</feature>
<organism evidence="2 3">
    <name type="scientific">Nephila pilipes</name>
    <name type="common">Giant wood spider</name>
    <name type="synonym">Nephila maculata</name>
    <dbReference type="NCBI Taxonomy" id="299642"/>
    <lineage>
        <taxon>Eukaryota</taxon>
        <taxon>Metazoa</taxon>
        <taxon>Ecdysozoa</taxon>
        <taxon>Arthropoda</taxon>
        <taxon>Chelicerata</taxon>
        <taxon>Arachnida</taxon>
        <taxon>Araneae</taxon>
        <taxon>Araneomorphae</taxon>
        <taxon>Entelegynae</taxon>
        <taxon>Araneoidea</taxon>
        <taxon>Nephilidae</taxon>
        <taxon>Nephila</taxon>
    </lineage>
</organism>
<comment type="caution">
    <text evidence="2">The sequence shown here is derived from an EMBL/GenBank/DDBJ whole genome shotgun (WGS) entry which is preliminary data.</text>
</comment>
<keyword evidence="3" id="KW-1185">Reference proteome</keyword>
<gene>
    <name evidence="2" type="ORF">NPIL_62271</name>
</gene>
<name>A0A8X6QWK2_NEPPI</name>
<dbReference type="AlphaFoldDB" id="A0A8X6QWK2"/>
<dbReference type="EMBL" id="BMAW01037893">
    <property type="protein sequence ID" value="GFU50361.1"/>
    <property type="molecule type" value="Genomic_DNA"/>
</dbReference>